<dbReference type="InterPro" id="IPR012854">
    <property type="entry name" value="Cu_amine_oxidase-like_N"/>
</dbReference>
<dbReference type="Pfam" id="PF03577">
    <property type="entry name" value="Peptidase_C69"/>
    <property type="match status" value="1"/>
</dbReference>
<dbReference type="GO" id="GO:0006508">
    <property type="term" value="P:proteolysis"/>
    <property type="evidence" value="ECO:0007669"/>
    <property type="project" value="UniProtKB-KW"/>
</dbReference>
<dbReference type="InterPro" id="IPR005322">
    <property type="entry name" value="Peptidase_C69"/>
</dbReference>
<comment type="catalytic activity">
    <reaction evidence="1">
        <text>an L-aminoacyl-L-amino acid + H2O = 2 an L-alpha-amino acid</text>
        <dbReference type="Rhea" id="RHEA:48940"/>
        <dbReference type="ChEBI" id="CHEBI:15377"/>
        <dbReference type="ChEBI" id="CHEBI:59869"/>
        <dbReference type="ChEBI" id="CHEBI:77460"/>
        <dbReference type="EC" id="3.4.13.19"/>
    </reaction>
</comment>
<name>A0AAX1KMX3_FLAPL</name>
<sequence>MKKAAKVLTATLAVTVALSNVSAFACTGLYVGKQASADGTTIIARSEDISPSDYQKLHTVVPRVENQPGRVLEDINGFQMPLPATTYQYTTMCDYADAGDGVYPAVCSNEMGVSVTGTVSASPCAQWKEADPYVEDGLREAVLPAAVACCSATAKEGVENLLELVDTYGSAEGNIVLIADQSEAWIVEIYGGHQYAAMKMPEDAVAVFGNQFMIGCVDPEDTEHYILSDGLLSTIDALELAVLENGQYNLAKSVTDESRSDSSNMRTWIGHKLLAPSTVGDYDTDTFYELFYTPDEKVTLDDVMAVYRSRYEGTAYDADQAGNEGVRPIAVSTTPETHIIQIHDDYPTQSAAVTWLAPGGAEHAVFLPEFSGITDTAAAWKTDSALYTEDSVYWTFKKICGLADTDRTLYTQGVEDYWLLQEAMMQAEMEAAGETVKALYAQDETQTAAYVTALAQQMVEEQMANADHLYAELLTTVIHNNGLSSGKTPTVFEATAALRDAAEFKGYTVGWDTASGGITLTKGADTISLQPGSTSAVKNGAELTLSTAPYAVDGVTYVPMSFLQSL</sequence>
<organism evidence="9 10">
    <name type="scientific">Flavonifractor plautii</name>
    <name type="common">Fusobacterium plautii</name>
    <dbReference type="NCBI Taxonomy" id="292800"/>
    <lineage>
        <taxon>Bacteria</taxon>
        <taxon>Bacillati</taxon>
        <taxon>Bacillota</taxon>
        <taxon>Clostridia</taxon>
        <taxon>Eubacteriales</taxon>
        <taxon>Oscillospiraceae</taxon>
        <taxon>Flavonifractor</taxon>
    </lineage>
</organism>
<keyword evidence="3 6" id="KW-0645">Protease</keyword>
<dbReference type="GO" id="GO:0070004">
    <property type="term" value="F:cysteine-type exopeptidase activity"/>
    <property type="evidence" value="ECO:0007669"/>
    <property type="project" value="InterPro"/>
</dbReference>
<dbReference type="Pfam" id="PF07833">
    <property type="entry name" value="Cu_amine_oxidN1"/>
    <property type="match status" value="1"/>
</dbReference>
<evidence type="ECO:0000256" key="2">
    <source>
        <dbReference type="ARBA" id="ARBA00007225"/>
    </source>
</evidence>
<dbReference type="InterPro" id="IPR047804">
    <property type="entry name" value="C69_dipept_A-like"/>
</dbReference>
<dbReference type="InterPro" id="IPR036582">
    <property type="entry name" value="Mao_N_sf"/>
</dbReference>
<evidence type="ECO:0000256" key="4">
    <source>
        <dbReference type="ARBA" id="ARBA00022801"/>
    </source>
</evidence>
<evidence type="ECO:0000256" key="5">
    <source>
        <dbReference type="ARBA" id="ARBA00022997"/>
    </source>
</evidence>
<gene>
    <name evidence="9" type="ORF">I5Q84_07260</name>
</gene>
<dbReference type="PANTHER" id="PTHR12994:SF17">
    <property type="entry name" value="LD30995P"/>
    <property type="match status" value="1"/>
</dbReference>
<dbReference type="NCBIfam" id="NF033678">
    <property type="entry name" value="C69_fam_dipept"/>
    <property type="match status" value="1"/>
</dbReference>
<accession>A0AAX1KMX3</accession>
<dbReference type="AlphaFoldDB" id="A0AAX1KMX3"/>
<comment type="similarity">
    <text evidence="2 6">Belongs to the peptidase C69 family.</text>
</comment>
<dbReference type="Gene3D" id="3.60.60.10">
    <property type="entry name" value="Penicillin V Acylase, Chain A"/>
    <property type="match status" value="1"/>
</dbReference>
<dbReference type="GO" id="GO:0016805">
    <property type="term" value="F:dipeptidase activity"/>
    <property type="evidence" value="ECO:0007669"/>
    <property type="project" value="UniProtKB-KW"/>
</dbReference>
<proteinExistence type="inferred from homology"/>
<dbReference type="EC" id="3.4.-.-" evidence="6"/>
<dbReference type="KEGG" id="fpla:A4U99_01985"/>
<evidence type="ECO:0000259" key="8">
    <source>
        <dbReference type="Pfam" id="PF07833"/>
    </source>
</evidence>
<dbReference type="PANTHER" id="PTHR12994">
    <property type="entry name" value="SECERNIN"/>
    <property type="match status" value="1"/>
</dbReference>
<protein>
    <recommendedName>
        <fullName evidence="6">Dipeptidase</fullName>
        <ecNumber evidence="6">3.4.-.-</ecNumber>
    </recommendedName>
</protein>
<evidence type="ECO:0000313" key="10">
    <source>
        <dbReference type="Proteomes" id="UP000595792"/>
    </source>
</evidence>
<keyword evidence="4 6" id="KW-0378">Hydrolase</keyword>
<feature type="domain" description="Copper amine oxidase-like N-terminal" evidence="8">
    <location>
        <begin position="498"/>
        <end position="564"/>
    </location>
</feature>
<dbReference type="Proteomes" id="UP000595792">
    <property type="component" value="Chromosome"/>
</dbReference>
<dbReference type="PROSITE" id="PS51257">
    <property type="entry name" value="PROKAR_LIPOPROTEIN"/>
    <property type="match status" value="1"/>
</dbReference>
<evidence type="ECO:0000256" key="7">
    <source>
        <dbReference type="SAM" id="SignalP"/>
    </source>
</evidence>
<reference evidence="9 10" key="1">
    <citation type="submission" date="2020-11" db="EMBL/GenBank/DDBJ databases">
        <title>Closed and high quality bacterial genomes of the OMM12 community.</title>
        <authorList>
            <person name="Marbouty M."/>
            <person name="Lamy-Besnier Q."/>
            <person name="Debarbieux L."/>
            <person name="Koszul R."/>
        </authorList>
    </citation>
    <scope>NUCLEOTIDE SEQUENCE [LARGE SCALE GENOMIC DNA]</scope>
    <source>
        <strain evidence="9 10">YL31</strain>
    </source>
</reference>
<evidence type="ECO:0000256" key="6">
    <source>
        <dbReference type="RuleBase" id="RU364089"/>
    </source>
</evidence>
<keyword evidence="5 6" id="KW-0224">Dipeptidase</keyword>
<keyword evidence="7" id="KW-0732">Signal</keyword>
<evidence type="ECO:0000313" key="9">
    <source>
        <dbReference type="EMBL" id="QQR07269.1"/>
    </source>
</evidence>
<feature type="signal peptide" evidence="7">
    <location>
        <begin position="1"/>
        <end position="25"/>
    </location>
</feature>
<dbReference type="SUPFAM" id="SSF55383">
    <property type="entry name" value="Copper amine oxidase, domain N"/>
    <property type="match status" value="1"/>
</dbReference>
<dbReference type="RefSeq" id="WP_065533909.1">
    <property type="nucleotide sequence ID" value="NZ_CP015406.2"/>
</dbReference>
<feature type="chain" id="PRO_5043880905" description="Dipeptidase" evidence="7">
    <location>
        <begin position="26"/>
        <end position="566"/>
    </location>
</feature>
<evidence type="ECO:0000256" key="1">
    <source>
        <dbReference type="ARBA" id="ARBA00001670"/>
    </source>
</evidence>
<evidence type="ECO:0000256" key="3">
    <source>
        <dbReference type="ARBA" id="ARBA00022670"/>
    </source>
</evidence>
<dbReference type="EMBL" id="CP065315">
    <property type="protein sequence ID" value="QQR07269.1"/>
    <property type="molecule type" value="Genomic_DNA"/>
</dbReference>
<dbReference type="Gene3D" id="3.30.457.10">
    <property type="entry name" value="Copper amine oxidase-like, N-terminal domain"/>
    <property type="match status" value="1"/>
</dbReference>